<gene>
    <name evidence="14" type="primary">katX_1</name>
    <name evidence="14" type="ORF">OSO01_04830</name>
</gene>
<evidence type="ECO:0000256" key="1">
    <source>
        <dbReference type="ARBA" id="ARBA00001971"/>
    </source>
</evidence>
<dbReference type="OrthoDB" id="9760293at2"/>
<comment type="caution">
    <text evidence="14">The sequence shown here is derived from an EMBL/GenBank/DDBJ whole genome shotgun (WGS) entry which is preliminary data.</text>
</comment>
<evidence type="ECO:0000256" key="12">
    <source>
        <dbReference type="SAM" id="MobiDB-lite"/>
    </source>
</evidence>
<dbReference type="STRING" id="582851.GCA_900162665_02714"/>
<dbReference type="PANTHER" id="PTHR11465">
    <property type="entry name" value="CATALASE"/>
    <property type="match status" value="1"/>
</dbReference>
<evidence type="ECO:0000256" key="9">
    <source>
        <dbReference type="ARBA" id="ARBA00023324"/>
    </source>
</evidence>
<dbReference type="InterPro" id="IPR024711">
    <property type="entry name" value="Catalase_clade1/3"/>
</dbReference>
<dbReference type="PANTHER" id="PTHR11465:SF23">
    <property type="entry name" value="CATALASE-2"/>
    <property type="match status" value="1"/>
</dbReference>
<dbReference type="PRINTS" id="PR00067">
    <property type="entry name" value="CATALASE"/>
</dbReference>
<dbReference type="GO" id="GO:0004096">
    <property type="term" value="F:catalase activity"/>
    <property type="evidence" value="ECO:0007669"/>
    <property type="project" value="UniProtKB-EC"/>
</dbReference>
<comment type="similarity">
    <text evidence="2">Belongs to the catalase family.</text>
</comment>
<evidence type="ECO:0000313" key="14">
    <source>
        <dbReference type="EMBL" id="GEN85744.1"/>
    </source>
</evidence>
<keyword evidence="9" id="KW-0376">Hydrogen peroxide</keyword>
<dbReference type="EMBL" id="BJYM01000002">
    <property type="protein sequence ID" value="GEN85744.1"/>
    <property type="molecule type" value="Genomic_DNA"/>
</dbReference>
<dbReference type="Gene3D" id="2.40.180.10">
    <property type="entry name" value="Catalase core domain"/>
    <property type="match status" value="1"/>
</dbReference>
<evidence type="ECO:0000256" key="11">
    <source>
        <dbReference type="PIRSR" id="PIRSR038928-2"/>
    </source>
</evidence>
<dbReference type="InterPro" id="IPR020835">
    <property type="entry name" value="Catalase_sf"/>
</dbReference>
<dbReference type="GO" id="GO:0005737">
    <property type="term" value="C:cytoplasm"/>
    <property type="evidence" value="ECO:0007669"/>
    <property type="project" value="TreeGrafter"/>
</dbReference>
<evidence type="ECO:0000256" key="10">
    <source>
        <dbReference type="PIRSR" id="PIRSR038928-1"/>
    </source>
</evidence>
<keyword evidence="7" id="KW-0560">Oxidoreductase</keyword>
<evidence type="ECO:0000256" key="5">
    <source>
        <dbReference type="ARBA" id="ARBA00022617"/>
    </source>
</evidence>
<dbReference type="GO" id="GO:0020037">
    <property type="term" value="F:heme binding"/>
    <property type="evidence" value="ECO:0007669"/>
    <property type="project" value="InterPro"/>
</dbReference>
<dbReference type="PROSITE" id="PS51402">
    <property type="entry name" value="CATALASE_3"/>
    <property type="match status" value="1"/>
</dbReference>
<evidence type="ECO:0000256" key="6">
    <source>
        <dbReference type="ARBA" id="ARBA00022723"/>
    </source>
</evidence>
<keyword evidence="8 11" id="KW-0408">Iron</keyword>
<evidence type="ECO:0000256" key="8">
    <source>
        <dbReference type="ARBA" id="ARBA00023004"/>
    </source>
</evidence>
<evidence type="ECO:0000313" key="15">
    <source>
        <dbReference type="Proteomes" id="UP000321558"/>
    </source>
</evidence>
<evidence type="ECO:0000259" key="13">
    <source>
        <dbReference type="SMART" id="SM01060"/>
    </source>
</evidence>
<dbReference type="SUPFAM" id="SSF56634">
    <property type="entry name" value="Heme-dependent catalase-like"/>
    <property type="match status" value="1"/>
</dbReference>
<feature type="active site" evidence="10">
    <location>
        <position position="77"/>
    </location>
</feature>
<dbReference type="InterPro" id="IPR018028">
    <property type="entry name" value="Catalase"/>
</dbReference>
<keyword evidence="15" id="KW-1185">Reference proteome</keyword>
<accession>A0A511ZE72</accession>
<dbReference type="GO" id="GO:0042542">
    <property type="term" value="P:response to hydrogen peroxide"/>
    <property type="evidence" value="ECO:0007669"/>
    <property type="project" value="TreeGrafter"/>
</dbReference>
<dbReference type="RefSeq" id="WP_147208264.1">
    <property type="nucleotide sequence ID" value="NZ_BJYM01000002.1"/>
</dbReference>
<evidence type="ECO:0000256" key="4">
    <source>
        <dbReference type="ARBA" id="ARBA00022559"/>
    </source>
</evidence>
<evidence type="ECO:0000256" key="2">
    <source>
        <dbReference type="ARBA" id="ARBA00005329"/>
    </source>
</evidence>
<name>A0A511ZE72_9BACI</name>
<dbReference type="AlphaFoldDB" id="A0A511ZE72"/>
<dbReference type="PIRSF" id="PIRSF038928">
    <property type="entry name" value="Catalase_clade1-3"/>
    <property type="match status" value="1"/>
</dbReference>
<proteinExistence type="inferred from homology"/>
<protein>
    <recommendedName>
        <fullName evidence="3">catalase</fullName>
        <ecNumber evidence="3">1.11.1.6</ecNumber>
    </recommendedName>
</protein>
<feature type="domain" description="Catalase core" evidence="13">
    <location>
        <begin position="22"/>
        <end position="410"/>
    </location>
</feature>
<sequence length="472" mass="53541">MTDNNQNPQQKRRIPVRKTAVSTGNKQPVRQPKQPDNPELLYSQTVGKEGPVLEQDSILHESLETLVHSKIVERPLHVKGTGAFGYFETLNSMSEYTKLPFLQQAGTTVPVAVRFSLGASNKGTPDTLRNVRGFSTKFYTDDGIFDLICNHIPIFSLRDPRRFAESVEVMSPSPKNNLMDPNRVWEFVATTPESINFFVQLYSDHGTIKSLRRIPGHSVSTYVWRNAQGKRHYIKYLWVPFDGVEYITNEEAEKLAAMNPDYAAEDLFQTIAGGESVEYGLYVQILDPEDAEKLPFDPLDDTKVWDEELLPFHPVGKMVLNRNPDNYMEQVEKIAFSPSNLLDGAELSFDKILQGRSNIYWDSQRYRIGPQFRKVPINDQKHWQPDDLQTSGEGEFVEGRLVRSDIPKAKQDDFSQAGEFYQSLSPTGKSHLVSNLVAALTGVRRDLQTKVIEYLSLASPELGKRVSEGLRQ</sequence>
<keyword evidence="4" id="KW-0575">Peroxidase</keyword>
<dbReference type="InterPro" id="IPR011614">
    <property type="entry name" value="Catalase_core"/>
</dbReference>
<feature type="region of interest" description="Disordered" evidence="12">
    <location>
        <begin position="1"/>
        <end position="39"/>
    </location>
</feature>
<dbReference type="EC" id="1.11.1.6" evidence="3"/>
<comment type="cofactor">
    <cofactor evidence="1 11">
        <name>heme</name>
        <dbReference type="ChEBI" id="CHEBI:30413"/>
    </cofactor>
</comment>
<dbReference type="Pfam" id="PF00199">
    <property type="entry name" value="Catalase"/>
    <property type="match status" value="1"/>
</dbReference>
<organism evidence="14 15">
    <name type="scientific">Oceanobacillus sojae</name>
    <dbReference type="NCBI Taxonomy" id="582851"/>
    <lineage>
        <taxon>Bacteria</taxon>
        <taxon>Bacillati</taxon>
        <taxon>Bacillota</taxon>
        <taxon>Bacilli</taxon>
        <taxon>Bacillales</taxon>
        <taxon>Bacillaceae</taxon>
        <taxon>Oceanobacillus</taxon>
    </lineage>
</organism>
<reference evidence="14 15" key="1">
    <citation type="submission" date="2019-07" db="EMBL/GenBank/DDBJ databases">
        <title>Whole genome shotgun sequence of Oceanobacillus sojae NBRC 105379.</title>
        <authorList>
            <person name="Hosoyama A."/>
            <person name="Uohara A."/>
            <person name="Ohji S."/>
            <person name="Ichikawa N."/>
        </authorList>
    </citation>
    <scope>NUCLEOTIDE SEQUENCE [LARGE SCALE GENOMIC DNA]</scope>
    <source>
        <strain evidence="14 15">NBRC 105379</strain>
    </source>
</reference>
<dbReference type="Pfam" id="PF06628">
    <property type="entry name" value="Catalase-rel"/>
    <property type="match status" value="1"/>
</dbReference>
<dbReference type="GO" id="GO:0046872">
    <property type="term" value="F:metal ion binding"/>
    <property type="evidence" value="ECO:0007669"/>
    <property type="project" value="UniProtKB-KW"/>
</dbReference>
<keyword evidence="5 11" id="KW-0349">Heme</keyword>
<feature type="active site" evidence="10">
    <location>
        <position position="150"/>
    </location>
</feature>
<dbReference type="InterPro" id="IPR010582">
    <property type="entry name" value="Catalase_immune_responsive"/>
</dbReference>
<dbReference type="GO" id="GO:0042744">
    <property type="term" value="P:hydrogen peroxide catabolic process"/>
    <property type="evidence" value="ECO:0007669"/>
    <property type="project" value="UniProtKB-KW"/>
</dbReference>
<dbReference type="SMART" id="SM01060">
    <property type="entry name" value="Catalase"/>
    <property type="match status" value="1"/>
</dbReference>
<dbReference type="Proteomes" id="UP000321558">
    <property type="component" value="Unassembled WGS sequence"/>
</dbReference>
<evidence type="ECO:0000256" key="3">
    <source>
        <dbReference type="ARBA" id="ARBA00012314"/>
    </source>
</evidence>
<feature type="binding site" description="axial binding residue" evidence="11">
    <location>
        <position position="360"/>
    </location>
    <ligand>
        <name>heme</name>
        <dbReference type="ChEBI" id="CHEBI:30413"/>
    </ligand>
    <ligandPart>
        <name>Fe</name>
        <dbReference type="ChEBI" id="CHEBI:18248"/>
    </ligandPart>
</feature>
<keyword evidence="6 11" id="KW-0479">Metal-binding</keyword>
<evidence type="ECO:0000256" key="7">
    <source>
        <dbReference type="ARBA" id="ARBA00023002"/>
    </source>
</evidence>